<sequence>MTKALLEAGADANTHDDVGRTPLDSHKGRAESADGSNMLLKYGVDINATSDEDMTPMKNAIYHGATPQDIELFIEAGALVDRVDRSRLDRSLTDERTVLHIAAEYAEEETLEMLTEMDIGLVDPDAVNKYGDSAEDFFDYSCPEQYDLDDAEGDRVRQQLEKLMHAQRRRRAQSTGTDTGMANEYGSDYGDEEDEDED</sequence>
<dbReference type="EMBL" id="JAWDJW010000988">
    <property type="protein sequence ID" value="KAK3079667.1"/>
    <property type="molecule type" value="Genomic_DNA"/>
</dbReference>
<accession>A0ACC3DSC9</accession>
<keyword evidence="2" id="KW-1185">Reference proteome</keyword>
<comment type="caution">
    <text evidence="1">The sequence shown here is derived from an EMBL/GenBank/DDBJ whole genome shotgun (WGS) entry which is preliminary data.</text>
</comment>
<name>A0ACC3DSC9_9PEZI</name>
<reference evidence="1" key="1">
    <citation type="submission" date="2024-09" db="EMBL/GenBank/DDBJ databases">
        <title>Black Yeasts Isolated from many extreme environments.</title>
        <authorList>
            <person name="Coleine C."/>
            <person name="Stajich J.E."/>
            <person name="Selbmann L."/>
        </authorList>
    </citation>
    <scope>NUCLEOTIDE SEQUENCE</scope>
    <source>
        <strain evidence="1">CCFEE 5737</strain>
    </source>
</reference>
<evidence type="ECO:0000313" key="2">
    <source>
        <dbReference type="Proteomes" id="UP001186974"/>
    </source>
</evidence>
<organism evidence="1 2">
    <name type="scientific">Coniosporium uncinatum</name>
    <dbReference type="NCBI Taxonomy" id="93489"/>
    <lineage>
        <taxon>Eukaryota</taxon>
        <taxon>Fungi</taxon>
        <taxon>Dikarya</taxon>
        <taxon>Ascomycota</taxon>
        <taxon>Pezizomycotina</taxon>
        <taxon>Dothideomycetes</taxon>
        <taxon>Dothideomycetes incertae sedis</taxon>
        <taxon>Coniosporium</taxon>
    </lineage>
</organism>
<dbReference type="Proteomes" id="UP001186974">
    <property type="component" value="Unassembled WGS sequence"/>
</dbReference>
<proteinExistence type="predicted"/>
<protein>
    <submittedName>
        <fullName evidence="1">Uncharacterized protein</fullName>
    </submittedName>
</protein>
<evidence type="ECO:0000313" key="1">
    <source>
        <dbReference type="EMBL" id="KAK3079667.1"/>
    </source>
</evidence>
<gene>
    <name evidence="1" type="ORF">LTS18_004183</name>
</gene>